<keyword evidence="2" id="KW-1185">Reference proteome</keyword>
<organism evidence="1 2">
    <name type="scientific">Bacillus chungangensis</name>
    <dbReference type="NCBI Taxonomy" id="587633"/>
    <lineage>
        <taxon>Bacteria</taxon>
        <taxon>Bacillati</taxon>
        <taxon>Bacillota</taxon>
        <taxon>Bacilli</taxon>
        <taxon>Bacillales</taxon>
        <taxon>Bacillaceae</taxon>
        <taxon>Bacillus</taxon>
    </lineage>
</organism>
<protein>
    <recommendedName>
        <fullName evidence="3">Low copy number virion structural protein</fullName>
    </recommendedName>
</protein>
<accession>A0ABT9WSG1</accession>
<evidence type="ECO:0008006" key="3">
    <source>
        <dbReference type="Google" id="ProtNLM"/>
    </source>
</evidence>
<dbReference type="EMBL" id="JAUSTT010000011">
    <property type="protein sequence ID" value="MDQ0176229.1"/>
    <property type="molecule type" value="Genomic_DNA"/>
</dbReference>
<comment type="caution">
    <text evidence="1">The sequence shown here is derived from an EMBL/GenBank/DDBJ whole genome shotgun (WGS) entry which is preliminary data.</text>
</comment>
<proteinExistence type="predicted"/>
<dbReference type="Proteomes" id="UP001223586">
    <property type="component" value="Unassembled WGS sequence"/>
</dbReference>
<gene>
    <name evidence="1" type="ORF">J2S08_002066</name>
</gene>
<dbReference type="RefSeq" id="WP_307229229.1">
    <property type="nucleotide sequence ID" value="NZ_JAUSTT010000011.1"/>
</dbReference>
<sequence length="158" mass="18014">MSFGANVVVGGELDRVGQVGRLNSGRLDYPFMPTMTEPYIKGKMLEVLGRIDKFDVQFIPEFDIELVSVAVGASRYHATDNWSLFIGDDHQNNYIFDEIYTKDLPEGAYLMAVKTVERGTPITFRFDNRGGQAKYVWVNFQCLRNNPKLQESEYNALD</sequence>
<evidence type="ECO:0000313" key="2">
    <source>
        <dbReference type="Proteomes" id="UP001223586"/>
    </source>
</evidence>
<reference evidence="1 2" key="1">
    <citation type="submission" date="2023-07" db="EMBL/GenBank/DDBJ databases">
        <title>Genomic Encyclopedia of Type Strains, Phase IV (KMG-IV): sequencing the most valuable type-strain genomes for metagenomic binning, comparative biology and taxonomic classification.</title>
        <authorList>
            <person name="Goeker M."/>
        </authorList>
    </citation>
    <scope>NUCLEOTIDE SEQUENCE [LARGE SCALE GENOMIC DNA]</scope>
    <source>
        <strain evidence="1 2">DSM 23837</strain>
    </source>
</reference>
<evidence type="ECO:0000313" key="1">
    <source>
        <dbReference type="EMBL" id="MDQ0176229.1"/>
    </source>
</evidence>
<name>A0ABT9WSG1_9BACI</name>